<dbReference type="CTD" id="154467"/>
<evidence type="ECO:0000256" key="6">
    <source>
        <dbReference type="ARBA" id="ARBA00023136"/>
    </source>
</evidence>
<evidence type="ECO:0000256" key="2">
    <source>
        <dbReference type="ARBA" id="ARBA00022350"/>
    </source>
</evidence>
<feature type="coiled-coil region" evidence="7">
    <location>
        <begin position="59"/>
        <end position="117"/>
    </location>
</feature>
<dbReference type="RefSeq" id="XP_007890519.2">
    <property type="nucleotide sequence ID" value="XM_007892328.2"/>
</dbReference>
<dbReference type="OrthoDB" id="6435278at2759"/>
<accession>A0A4W3GGW3</accession>
<dbReference type="GeneID" id="103177932"/>
<keyword evidence="11" id="KW-1185">Reference proteome</keyword>
<comment type="subcellular location">
    <subcellularLocation>
        <location evidence="1">Membrane</location>
        <topology evidence="1">Single-pass membrane protein</topology>
    </subcellularLocation>
</comment>
<feature type="transmembrane region" description="Helical" evidence="9">
    <location>
        <begin position="122"/>
        <end position="139"/>
    </location>
</feature>
<evidence type="ECO:0000256" key="5">
    <source>
        <dbReference type="ARBA" id="ARBA00023054"/>
    </source>
</evidence>
<proteinExistence type="predicted"/>
<organism evidence="10 11">
    <name type="scientific">Callorhinchus milii</name>
    <name type="common">Ghost shark</name>
    <dbReference type="NCBI Taxonomy" id="7868"/>
    <lineage>
        <taxon>Eukaryota</taxon>
        <taxon>Metazoa</taxon>
        <taxon>Chordata</taxon>
        <taxon>Craniata</taxon>
        <taxon>Vertebrata</taxon>
        <taxon>Chondrichthyes</taxon>
        <taxon>Holocephali</taxon>
        <taxon>Chimaeriformes</taxon>
        <taxon>Callorhinchidae</taxon>
        <taxon>Callorhinchus</taxon>
    </lineage>
</organism>
<name>A0A4W3GGW3_CALMI</name>
<sequence length="141" mass="16360">MIDREPRKRTVSFSLHRHNTANSCACADRHSRSTPAQVSGHRQPAMGKKQPRGTVTSAIDALEERLAVCKENLETIDWQLHREELSMESRQSLQDEKTMLKERVSRYEHELWSLRKENGRNMVLSLALLSLFLLLYLCWGL</sequence>
<dbReference type="Pfam" id="PF15188">
    <property type="entry name" value="CCDC-167"/>
    <property type="match status" value="1"/>
</dbReference>
<gene>
    <name evidence="10" type="primary">ccdc167</name>
</gene>
<reference evidence="11" key="3">
    <citation type="journal article" date="2014" name="Nature">
        <title>Elephant shark genome provides unique insights into gnathostome evolution.</title>
        <authorList>
            <consortium name="International Elephant Shark Genome Sequencing Consortium"/>
            <person name="Venkatesh B."/>
            <person name="Lee A.P."/>
            <person name="Ravi V."/>
            <person name="Maurya A.K."/>
            <person name="Lian M.M."/>
            <person name="Swann J.B."/>
            <person name="Ohta Y."/>
            <person name="Flajnik M.F."/>
            <person name="Sutoh Y."/>
            <person name="Kasahara M."/>
            <person name="Hoon S."/>
            <person name="Gangu V."/>
            <person name="Roy S.W."/>
            <person name="Irimia M."/>
            <person name="Korzh V."/>
            <person name="Kondrychyn I."/>
            <person name="Lim Z.W."/>
            <person name="Tay B.H."/>
            <person name="Tohari S."/>
            <person name="Kong K.W."/>
            <person name="Ho S."/>
            <person name="Lorente-Galdos B."/>
            <person name="Quilez J."/>
            <person name="Marques-Bonet T."/>
            <person name="Raney B.J."/>
            <person name="Ingham P.W."/>
            <person name="Tay A."/>
            <person name="Hillier L.W."/>
            <person name="Minx P."/>
            <person name="Boehm T."/>
            <person name="Wilson R.K."/>
            <person name="Brenner S."/>
            <person name="Warren W.C."/>
        </authorList>
    </citation>
    <scope>NUCLEOTIDE SEQUENCE [LARGE SCALE GENOMIC DNA]</scope>
</reference>
<keyword evidence="3 9" id="KW-0812">Transmembrane</keyword>
<evidence type="ECO:0000256" key="8">
    <source>
        <dbReference type="SAM" id="MobiDB-lite"/>
    </source>
</evidence>
<evidence type="ECO:0000256" key="9">
    <source>
        <dbReference type="SAM" id="Phobius"/>
    </source>
</evidence>
<reference evidence="10" key="4">
    <citation type="submission" date="2025-08" db="UniProtKB">
        <authorList>
            <consortium name="Ensembl"/>
        </authorList>
    </citation>
    <scope>IDENTIFICATION</scope>
</reference>
<dbReference type="PANTHER" id="PTHR31759">
    <property type="entry name" value="COILED-COIL DOMAIN-CONTAINING PROTEIN 167"/>
    <property type="match status" value="1"/>
</dbReference>
<evidence type="ECO:0000256" key="3">
    <source>
        <dbReference type="ARBA" id="ARBA00022692"/>
    </source>
</evidence>
<keyword evidence="4 9" id="KW-1133">Transmembrane helix</keyword>
<dbReference type="GO" id="GO:0016020">
    <property type="term" value="C:membrane"/>
    <property type="evidence" value="ECO:0007669"/>
    <property type="project" value="UniProtKB-SubCell"/>
</dbReference>
<evidence type="ECO:0000256" key="1">
    <source>
        <dbReference type="ARBA" id="ARBA00004167"/>
    </source>
</evidence>
<evidence type="ECO:0000313" key="11">
    <source>
        <dbReference type="Proteomes" id="UP000314986"/>
    </source>
</evidence>
<dbReference type="KEGG" id="cmk:103177932"/>
<dbReference type="Ensembl" id="ENSCMIT00000001993.1">
    <property type="protein sequence ID" value="ENSCMIP00000001920.1"/>
    <property type="gene ID" value="ENSCMIG00000001183.1"/>
</dbReference>
<keyword evidence="5 7" id="KW-0175">Coiled coil</keyword>
<reference evidence="11" key="1">
    <citation type="journal article" date="2006" name="Science">
        <title>Ancient noncoding elements conserved in the human genome.</title>
        <authorList>
            <person name="Venkatesh B."/>
            <person name="Kirkness E.F."/>
            <person name="Loh Y.H."/>
            <person name="Halpern A.L."/>
            <person name="Lee A.P."/>
            <person name="Johnson J."/>
            <person name="Dandona N."/>
            <person name="Viswanathan L.D."/>
            <person name="Tay A."/>
            <person name="Venter J.C."/>
            <person name="Strausberg R.L."/>
            <person name="Brenner S."/>
        </authorList>
    </citation>
    <scope>NUCLEOTIDE SEQUENCE [LARGE SCALE GENOMIC DNA]</scope>
</reference>
<reference evidence="10" key="5">
    <citation type="submission" date="2025-09" db="UniProtKB">
        <authorList>
            <consortium name="Ensembl"/>
        </authorList>
    </citation>
    <scope>IDENTIFICATION</scope>
</reference>
<keyword evidence="6 9" id="KW-0472">Membrane</keyword>
<evidence type="ECO:0000256" key="7">
    <source>
        <dbReference type="SAM" id="Coils"/>
    </source>
</evidence>
<evidence type="ECO:0000313" key="10">
    <source>
        <dbReference type="Ensembl" id="ENSCMIP00000001920.1"/>
    </source>
</evidence>
<protein>
    <recommendedName>
        <fullName evidence="2">Coiled-coil domain-containing protein 167</fullName>
    </recommendedName>
</protein>
<dbReference type="AlphaFoldDB" id="A0A4W3GGW3"/>
<dbReference type="InterPro" id="IPR028194">
    <property type="entry name" value="CC167"/>
</dbReference>
<evidence type="ECO:0000256" key="4">
    <source>
        <dbReference type="ARBA" id="ARBA00022989"/>
    </source>
</evidence>
<reference evidence="11" key="2">
    <citation type="journal article" date="2007" name="PLoS Biol.">
        <title>Survey sequencing and comparative analysis of the elephant shark (Callorhinchus milii) genome.</title>
        <authorList>
            <person name="Venkatesh B."/>
            <person name="Kirkness E.F."/>
            <person name="Loh Y.H."/>
            <person name="Halpern A.L."/>
            <person name="Lee A.P."/>
            <person name="Johnson J."/>
            <person name="Dandona N."/>
            <person name="Viswanathan L.D."/>
            <person name="Tay A."/>
            <person name="Venter J.C."/>
            <person name="Strausberg R.L."/>
            <person name="Brenner S."/>
        </authorList>
    </citation>
    <scope>NUCLEOTIDE SEQUENCE [LARGE SCALE GENOMIC DNA]</scope>
</reference>
<feature type="region of interest" description="Disordered" evidence="8">
    <location>
        <begin position="28"/>
        <end position="54"/>
    </location>
</feature>
<dbReference type="Proteomes" id="UP000314986">
    <property type="component" value="Unassembled WGS sequence"/>
</dbReference>
<dbReference type="PANTHER" id="PTHR31759:SF1">
    <property type="entry name" value="COILED-COIL DOMAIN-CONTAINING PROTEIN 167"/>
    <property type="match status" value="1"/>
</dbReference>